<evidence type="ECO:0000313" key="7">
    <source>
        <dbReference type="Proteomes" id="UP000191408"/>
    </source>
</evidence>
<comment type="caution">
    <text evidence="6">The sequence shown here is derived from an EMBL/GenBank/DDBJ whole genome shotgun (WGS) entry which is preliminary data.</text>
</comment>
<keyword evidence="3" id="KW-0521">NADP</keyword>
<dbReference type="InterPro" id="IPR013217">
    <property type="entry name" value="Methyltransf_12"/>
</dbReference>
<evidence type="ECO:0000256" key="1">
    <source>
        <dbReference type="ARBA" id="ARBA00022630"/>
    </source>
</evidence>
<evidence type="ECO:0000259" key="5">
    <source>
        <dbReference type="Pfam" id="PF08242"/>
    </source>
</evidence>
<dbReference type="OrthoDB" id="66881at2759"/>
<dbReference type="SUPFAM" id="SSF51905">
    <property type="entry name" value="FAD/NAD(P)-binding domain"/>
    <property type="match status" value="3"/>
</dbReference>
<dbReference type="Proteomes" id="UP000191408">
    <property type="component" value="Unassembled WGS sequence"/>
</dbReference>
<dbReference type="EMBL" id="MDYM01000007">
    <property type="protein sequence ID" value="OQD64517.1"/>
    <property type="molecule type" value="Genomic_DNA"/>
</dbReference>
<organism evidence="6 7">
    <name type="scientific">Penicillium polonicum</name>
    <dbReference type="NCBI Taxonomy" id="60169"/>
    <lineage>
        <taxon>Eukaryota</taxon>
        <taxon>Fungi</taxon>
        <taxon>Dikarya</taxon>
        <taxon>Ascomycota</taxon>
        <taxon>Pezizomycotina</taxon>
        <taxon>Eurotiomycetes</taxon>
        <taxon>Eurotiomycetidae</taxon>
        <taxon>Eurotiales</taxon>
        <taxon>Aspergillaceae</taxon>
        <taxon>Penicillium</taxon>
    </lineage>
</organism>
<name>A0A1V6NIY0_PENPO</name>
<dbReference type="PANTHER" id="PTHR43098:SF5">
    <property type="entry name" value="DUAL-FUNCTIONAL MONOOXYGENASE_METHYLTRANSFERASE PSOF"/>
    <property type="match status" value="1"/>
</dbReference>
<dbReference type="Pfam" id="PF00743">
    <property type="entry name" value="FMO-like"/>
    <property type="match status" value="1"/>
</dbReference>
<accession>A0A1V6NIY0</accession>
<dbReference type="STRING" id="60169.A0A1V6NIY0"/>
<dbReference type="Pfam" id="PF08242">
    <property type="entry name" value="Methyltransf_12"/>
    <property type="match status" value="1"/>
</dbReference>
<keyword evidence="2" id="KW-0274">FAD</keyword>
<dbReference type="InterPro" id="IPR036188">
    <property type="entry name" value="FAD/NAD-bd_sf"/>
</dbReference>
<dbReference type="CDD" id="cd02440">
    <property type="entry name" value="AdoMet_MTases"/>
    <property type="match status" value="1"/>
</dbReference>
<keyword evidence="7" id="KW-1185">Reference proteome</keyword>
<keyword evidence="4" id="KW-0560">Oxidoreductase</keyword>
<keyword evidence="1" id="KW-0285">Flavoprotein</keyword>
<protein>
    <recommendedName>
        <fullName evidence="5">Methyltransferase type 12 domain-containing protein</fullName>
    </recommendedName>
</protein>
<dbReference type="SUPFAM" id="SSF53335">
    <property type="entry name" value="S-adenosyl-L-methionine-dependent methyltransferases"/>
    <property type="match status" value="1"/>
</dbReference>
<gene>
    <name evidence="6" type="ORF">PENPOL_c007G01748</name>
</gene>
<dbReference type="PANTHER" id="PTHR43098">
    <property type="entry name" value="L-ORNITHINE N(5)-MONOOXYGENASE-RELATED"/>
    <property type="match status" value="1"/>
</dbReference>
<evidence type="ECO:0000256" key="4">
    <source>
        <dbReference type="ARBA" id="ARBA00023002"/>
    </source>
</evidence>
<dbReference type="GO" id="GO:0050660">
    <property type="term" value="F:flavin adenine dinucleotide binding"/>
    <property type="evidence" value="ECO:0007669"/>
    <property type="project" value="InterPro"/>
</dbReference>
<dbReference type="AlphaFoldDB" id="A0A1V6NIY0"/>
<evidence type="ECO:0000313" key="6">
    <source>
        <dbReference type="EMBL" id="OQD64517.1"/>
    </source>
</evidence>
<reference evidence="7" key="1">
    <citation type="journal article" date="2017" name="Nat. Microbiol.">
        <title>Global analysis of biosynthetic gene clusters reveals vast potential of secondary metabolite production in Penicillium species.</title>
        <authorList>
            <person name="Nielsen J.C."/>
            <person name="Grijseels S."/>
            <person name="Prigent S."/>
            <person name="Ji B."/>
            <person name="Dainat J."/>
            <person name="Nielsen K.F."/>
            <person name="Frisvad J.C."/>
            <person name="Workman M."/>
            <person name="Nielsen J."/>
        </authorList>
    </citation>
    <scope>NUCLEOTIDE SEQUENCE [LARGE SCALE GENOMIC DNA]</scope>
    <source>
        <strain evidence="7">IBT 4502</strain>
    </source>
</reference>
<dbReference type="InterPro" id="IPR029063">
    <property type="entry name" value="SAM-dependent_MTases_sf"/>
</dbReference>
<evidence type="ECO:0000256" key="3">
    <source>
        <dbReference type="ARBA" id="ARBA00022857"/>
    </source>
</evidence>
<dbReference type="GO" id="GO:0004499">
    <property type="term" value="F:N,N-dimethylaniline monooxygenase activity"/>
    <property type="evidence" value="ECO:0007669"/>
    <property type="project" value="InterPro"/>
</dbReference>
<dbReference type="Gene3D" id="3.40.50.150">
    <property type="entry name" value="Vaccinia Virus protein VP39"/>
    <property type="match status" value="1"/>
</dbReference>
<dbReference type="GO" id="GO:0050661">
    <property type="term" value="F:NADP binding"/>
    <property type="evidence" value="ECO:0007669"/>
    <property type="project" value="InterPro"/>
</dbReference>
<dbReference type="Gene3D" id="3.50.50.60">
    <property type="entry name" value="FAD/NAD(P)-binding domain"/>
    <property type="match status" value="2"/>
</dbReference>
<feature type="domain" description="Methyltransferase type 12" evidence="5">
    <location>
        <begin position="719"/>
        <end position="824"/>
    </location>
</feature>
<dbReference type="InterPro" id="IPR020946">
    <property type="entry name" value="Flavin_mOase-like"/>
</dbReference>
<evidence type="ECO:0000256" key="2">
    <source>
        <dbReference type="ARBA" id="ARBA00022827"/>
    </source>
</evidence>
<proteinExistence type="predicted"/>
<sequence length="907" mass="100713">MSNISPDYDAIVIGAGFSGVRTLWELDRLGLKAKCFDAGSDVGGTWWWNRYPGCRTDGEAWVYALKFLPELLEEWEFTERYPTQEEIQWYLSRVVDRYDLRKNIEFGTQVKSAHYSDRDNLWTITTTSGIISTSRYFLPATGITSIPKEPSFAGLQSFKGEVYQTSTWPEHEVDFSNKRIGVIGTGSTGIQIITKLAPISEQLTVFQRTPNYVLPAQNYLLGQEKIIAIKDGFDETWDIARMNLAGHAVKHSGRTVASIADPEEIRRGLETGWSRGCYGFQLGTFDDSFMAPDANLATANFIREKVRSIVSNRDTAETLCPKYPFGARRPPCADGYYEAFNRSNVTLVDVSKDDIDFYGKGIKTASGAEHELDMVILALGFDSGTGAMNKIDIRGSQGVSLKESWAKRLETFAGVLVNGYPNMFIVCGPHLPAGNQPVSLEAFASWIAKTIEHMEINGLSTIDVSRDAMDSWTTHVEQLWAGSFLAQHAHEQGSWFVGTNIPGKPSRIMFYFGGMVHLEPWLIKELESQWSSMKFTASEGTRKASNGVRKQTSTVGEVYVTPEMLESVNIPLEADKAGMTLAEKSDLVNAATAFYVDAAVNDMRRRGLTPKHDYRVHWWKAMEDFVDSDEGQRAVQAAPLTKEGVESLASKLGIEGELIARMGPEIVNILTGKTHPLAHIMKDNLLFRVYLSDEGRRANRYVAEYANLLTSQRRDLNILEIGAGTGGTTSEVLNLCSPDGSSFCAKYMYTDLSPGFFDVGKATFKKWDSLLTFKVLNIEEDPASQGFEEHTYDFIIAANVIHATTRLTTTLTNVRKLLKPGGVFGLVELTRLTPFYNLTFGPLSGWWAGVDEGRTESPLQSPEQWDDLLKQTGFSGVDLAAYDLPGPQRHSCVLLSTALVETATNGH</sequence>
<dbReference type="InterPro" id="IPR050775">
    <property type="entry name" value="FAD-binding_Monooxygenases"/>
</dbReference>